<evidence type="ECO:0000313" key="6">
    <source>
        <dbReference type="EMBL" id="KAF4633645.1"/>
    </source>
</evidence>
<evidence type="ECO:0000256" key="1">
    <source>
        <dbReference type="ARBA" id="ARBA00009865"/>
    </source>
</evidence>
<reference evidence="6 7" key="1">
    <citation type="submission" date="2020-03" db="EMBL/GenBank/DDBJ databases">
        <title>Draft Genome Sequence of Cudoniella acicularis.</title>
        <authorList>
            <person name="Buettner E."/>
            <person name="Kellner H."/>
        </authorList>
    </citation>
    <scope>NUCLEOTIDE SEQUENCE [LARGE SCALE GENOMIC DNA]</scope>
    <source>
        <strain evidence="6 7">DSM 108380</strain>
    </source>
</reference>
<dbReference type="EMBL" id="JAAMPI010000243">
    <property type="protein sequence ID" value="KAF4633645.1"/>
    <property type="molecule type" value="Genomic_DNA"/>
</dbReference>
<dbReference type="CDD" id="cd18821">
    <property type="entry name" value="GH43_Pc3Gal43A-like"/>
    <property type="match status" value="1"/>
</dbReference>
<keyword evidence="2 4" id="KW-0378">Hydrolase</keyword>
<dbReference type="Pfam" id="PF04616">
    <property type="entry name" value="Glyco_hydro_43"/>
    <property type="match status" value="1"/>
</dbReference>
<evidence type="ECO:0000256" key="2">
    <source>
        <dbReference type="ARBA" id="ARBA00022801"/>
    </source>
</evidence>
<accession>A0A8H4W6N3</accession>
<gene>
    <name evidence="6" type="ORF">G7Y89_g4470</name>
</gene>
<dbReference type="AlphaFoldDB" id="A0A8H4W6N3"/>
<sequence>MFSFILLTLPLLGVVVTASLQIVPGASITTTNAPHQHMQAHGGGLILVDGVYYLHGENKLDGSAFQSINCYSSTNLVEWKFENKVLSVGGSGDLGTGRVVERPHVIFNEGTGKFVMWMHIDSSNYGEAKAGVATSDTVCGTYNYIGSSQPLGFQSRDMNLYKDTDGTGYLLTEDRKNGLRIDKLSSDYLKVESATYLWPNPAAFEAAALIKQGDTYFMFASKESGWTPNDNLYCSSKSLKGPWSSWEKFAPSGTHTFESQTAAVVQIGGVVMYMGDRWVEKNLMRTTYVWLPLTISGTTATLHNEVNWILDVKAGTWTTGPSEASIDSGATGNTVSGGAKAVSCSGCSGSQAVGYIGGSPGGKLTIPNVPSSVDTNTTIRIHYTNADKTQRYATVSVNGVAYIVAFIPSVDDSTPATAAVTVVLKKGNNVVEFSAYNGGWGPNIDRIMVPSS</sequence>
<dbReference type="PANTHER" id="PTHR22925">
    <property type="entry name" value="GLYCOSYL HYDROLASE 43 FAMILY MEMBER"/>
    <property type="match status" value="1"/>
</dbReference>
<organism evidence="6 7">
    <name type="scientific">Cudoniella acicularis</name>
    <dbReference type="NCBI Taxonomy" id="354080"/>
    <lineage>
        <taxon>Eukaryota</taxon>
        <taxon>Fungi</taxon>
        <taxon>Dikarya</taxon>
        <taxon>Ascomycota</taxon>
        <taxon>Pezizomycotina</taxon>
        <taxon>Leotiomycetes</taxon>
        <taxon>Helotiales</taxon>
        <taxon>Tricladiaceae</taxon>
        <taxon>Cudoniella</taxon>
    </lineage>
</organism>
<dbReference type="SUPFAM" id="SSF49785">
    <property type="entry name" value="Galactose-binding domain-like"/>
    <property type="match status" value="1"/>
</dbReference>
<feature type="signal peptide" evidence="5">
    <location>
        <begin position="1"/>
        <end position="19"/>
    </location>
</feature>
<dbReference type="Proteomes" id="UP000566819">
    <property type="component" value="Unassembled WGS sequence"/>
</dbReference>
<keyword evidence="5" id="KW-0732">Signal</keyword>
<dbReference type="CDD" id="cd04081">
    <property type="entry name" value="CBM35_galactosidase-like"/>
    <property type="match status" value="1"/>
</dbReference>
<evidence type="ECO:0000313" key="7">
    <source>
        <dbReference type="Proteomes" id="UP000566819"/>
    </source>
</evidence>
<evidence type="ECO:0000256" key="5">
    <source>
        <dbReference type="SAM" id="SignalP"/>
    </source>
</evidence>
<evidence type="ECO:0000256" key="4">
    <source>
        <dbReference type="RuleBase" id="RU361187"/>
    </source>
</evidence>
<dbReference type="InterPro" id="IPR008979">
    <property type="entry name" value="Galactose-bd-like_sf"/>
</dbReference>
<dbReference type="OrthoDB" id="9970295at2759"/>
<dbReference type="PANTHER" id="PTHR22925:SF3">
    <property type="entry name" value="GLYCOSYL HYDROLASE FAMILY PROTEIN 43"/>
    <property type="match status" value="1"/>
</dbReference>
<dbReference type="GO" id="GO:0004553">
    <property type="term" value="F:hydrolase activity, hydrolyzing O-glycosyl compounds"/>
    <property type="evidence" value="ECO:0007669"/>
    <property type="project" value="InterPro"/>
</dbReference>
<evidence type="ECO:0000256" key="3">
    <source>
        <dbReference type="ARBA" id="ARBA00023295"/>
    </source>
</evidence>
<dbReference type="Gene3D" id="2.60.120.260">
    <property type="entry name" value="Galactose-binding domain-like"/>
    <property type="match status" value="1"/>
</dbReference>
<dbReference type="SUPFAM" id="SSF75005">
    <property type="entry name" value="Arabinanase/levansucrase/invertase"/>
    <property type="match status" value="1"/>
</dbReference>
<comment type="caution">
    <text evidence="6">The sequence shown here is derived from an EMBL/GenBank/DDBJ whole genome shotgun (WGS) entry which is preliminary data.</text>
</comment>
<keyword evidence="7" id="KW-1185">Reference proteome</keyword>
<dbReference type="InterPro" id="IPR006710">
    <property type="entry name" value="Glyco_hydro_43"/>
</dbReference>
<dbReference type="InterPro" id="IPR023296">
    <property type="entry name" value="Glyco_hydro_beta-prop_sf"/>
</dbReference>
<evidence type="ECO:0008006" key="8">
    <source>
        <dbReference type="Google" id="ProtNLM"/>
    </source>
</evidence>
<dbReference type="GO" id="GO:0005975">
    <property type="term" value="P:carbohydrate metabolic process"/>
    <property type="evidence" value="ECO:0007669"/>
    <property type="project" value="InterPro"/>
</dbReference>
<feature type="chain" id="PRO_5034408868" description="Glycosyl hydrolase family 43 protein" evidence="5">
    <location>
        <begin position="20"/>
        <end position="452"/>
    </location>
</feature>
<proteinExistence type="inferred from homology"/>
<name>A0A8H4W6N3_9HELO</name>
<dbReference type="Gene3D" id="2.115.10.20">
    <property type="entry name" value="Glycosyl hydrolase domain, family 43"/>
    <property type="match status" value="1"/>
</dbReference>
<keyword evidence="3 4" id="KW-0326">Glycosidase</keyword>
<comment type="similarity">
    <text evidence="1 4">Belongs to the glycosyl hydrolase 43 family.</text>
</comment>
<protein>
    <recommendedName>
        <fullName evidence="8">Glycosyl hydrolase family 43 protein</fullName>
    </recommendedName>
</protein>